<feature type="signal peptide" evidence="12">
    <location>
        <begin position="1"/>
        <end position="24"/>
    </location>
</feature>
<evidence type="ECO:0000256" key="7">
    <source>
        <dbReference type="ARBA" id="ARBA00023136"/>
    </source>
</evidence>
<dbReference type="RefSeq" id="WP_167082918.1">
    <property type="nucleotide sequence ID" value="NZ_BAAADC010000001.1"/>
</dbReference>
<evidence type="ECO:0000256" key="5">
    <source>
        <dbReference type="ARBA" id="ARBA00022729"/>
    </source>
</evidence>
<keyword evidence="6 11" id="KW-0798">TonB box</keyword>
<dbReference type="Gene3D" id="2.40.170.20">
    <property type="entry name" value="TonB-dependent receptor, beta-barrel domain"/>
    <property type="match status" value="1"/>
</dbReference>
<evidence type="ECO:0000256" key="8">
    <source>
        <dbReference type="ARBA" id="ARBA00023170"/>
    </source>
</evidence>
<dbReference type="InterPro" id="IPR000531">
    <property type="entry name" value="Beta-barrel_TonB"/>
</dbReference>
<keyword evidence="5 12" id="KW-0732">Signal</keyword>
<evidence type="ECO:0000256" key="11">
    <source>
        <dbReference type="RuleBase" id="RU003357"/>
    </source>
</evidence>
<feature type="domain" description="TonB-dependent receptor plug" evidence="14">
    <location>
        <begin position="53"/>
        <end position="150"/>
    </location>
</feature>
<keyword evidence="4 10" id="KW-0812">Transmembrane</keyword>
<dbReference type="SUPFAM" id="SSF56935">
    <property type="entry name" value="Porins"/>
    <property type="match status" value="1"/>
</dbReference>
<name>A0A846N0K0_9PROT</name>
<dbReference type="InterPro" id="IPR012910">
    <property type="entry name" value="Plug_dom"/>
</dbReference>
<dbReference type="GO" id="GO:0044718">
    <property type="term" value="P:siderophore transmembrane transport"/>
    <property type="evidence" value="ECO:0007669"/>
    <property type="project" value="TreeGrafter"/>
</dbReference>
<dbReference type="CDD" id="cd01347">
    <property type="entry name" value="ligand_gated_channel"/>
    <property type="match status" value="1"/>
</dbReference>
<keyword evidence="7 10" id="KW-0472">Membrane</keyword>
<dbReference type="PROSITE" id="PS52016">
    <property type="entry name" value="TONB_DEPENDENT_REC_3"/>
    <property type="match status" value="1"/>
</dbReference>
<proteinExistence type="inferred from homology"/>
<comment type="subcellular location">
    <subcellularLocation>
        <location evidence="1 10">Cell outer membrane</location>
        <topology evidence="1 10">Multi-pass membrane protein</topology>
    </subcellularLocation>
</comment>
<keyword evidence="3 10" id="KW-1134">Transmembrane beta strand</keyword>
<reference evidence="15 16" key="1">
    <citation type="submission" date="2020-03" db="EMBL/GenBank/DDBJ databases">
        <title>Genomic Encyclopedia of Type Strains, Phase IV (KMG-IV): sequencing the most valuable type-strain genomes for metagenomic binning, comparative biology and taxonomic classification.</title>
        <authorList>
            <person name="Goeker M."/>
        </authorList>
    </citation>
    <scope>NUCLEOTIDE SEQUENCE [LARGE SCALE GENOMIC DNA]</scope>
    <source>
        <strain evidence="15 16">DSM 19867</strain>
    </source>
</reference>
<evidence type="ECO:0000256" key="2">
    <source>
        <dbReference type="ARBA" id="ARBA00022448"/>
    </source>
</evidence>
<evidence type="ECO:0000256" key="12">
    <source>
        <dbReference type="SAM" id="SignalP"/>
    </source>
</evidence>
<evidence type="ECO:0000256" key="4">
    <source>
        <dbReference type="ARBA" id="ARBA00022692"/>
    </source>
</evidence>
<dbReference type="Pfam" id="PF00593">
    <property type="entry name" value="TonB_dep_Rec_b-barrel"/>
    <property type="match status" value="1"/>
</dbReference>
<organism evidence="15 16">
    <name type="scientific">Rhizomicrobium palustre</name>
    <dbReference type="NCBI Taxonomy" id="189966"/>
    <lineage>
        <taxon>Bacteria</taxon>
        <taxon>Pseudomonadati</taxon>
        <taxon>Pseudomonadota</taxon>
        <taxon>Alphaproteobacteria</taxon>
        <taxon>Micropepsales</taxon>
        <taxon>Micropepsaceae</taxon>
        <taxon>Rhizomicrobium</taxon>
    </lineage>
</organism>
<feature type="chain" id="PRO_5032910167" evidence="12">
    <location>
        <begin position="25"/>
        <end position="709"/>
    </location>
</feature>
<evidence type="ECO:0000259" key="14">
    <source>
        <dbReference type="Pfam" id="PF07715"/>
    </source>
</evidence>
<dbReference type="InterPro" id="IPR037066">
    <property type="entry name" value="Plug_dom_sf"/>
</dbReference>
<evidence type="ECO:0000259" key="13">
    <source>
        <dbReference type="Pfam" id="PF00593"/>
    </source>
</evidence>
<evidence type="ECO:0000313" key="15">
    <source>
        <dbReference type="EMBL" id="NIK88772.1"/>
    </source>
</evidence>
<dbReference type="GO" id="GO:0009279">
    <property type="term" value="C:cell outer membrane"/>
    <property type="evidence" value="ECO:0007669"/>
    <property type="project" value="UniProtKB-SubCell"/>
</dbReference>
<evidence type="ECO:0000256" key="6">
    <source>
        <dbReference type="ARBA" id="ARBA00023077"/>
    </source>
</evidence>
<dbReference type="Pfam" id="PF07715">
    <property type="entry name" value="Plug"/>
    <property type="match status" value="1"/>
</dbReference>
<dbReference type="GO" id="GO:0015344">
    <property type="term" value="F:siderophore uptake transmembrane transporter activity"/>
    <property type="evidence" value="ECO:0007669"/>
    <property type="project" value="TreeGrafter"/>
</dbReference>
<comment type="similarity">
    <text evidence="10 11">Belongs to the TonB-dependent receptor family.</text>
</comment>
<comment type="caution">
    <text evidence="15">The sequence shown here is derived from an EMBL/GenBank/DDBJ whole genome shotgun (WGS) entry which is preliminary data.</text>
</comment>
<dbReference type="AlphaFoldDB" id="A0A846N0K0"/>
<keyword evidence="9 10" id="KW-0998">Cell outer membrane</keyword>
<evidence type="ECO:0000313" key="16">
    <source>
        <dbReference type="Proteomes" id="UP000570514"/>
    </source>
</evidence>
<keyword evidence="2 10" id="KW-0813">Transport</keyword>
<dbReference type="PANTHER" id="PTHR30069">
    <property type="entry name" value="TONB-DEPENDENT OUTER MEMBRANE RECEPTOR"/>
    <property type="match status" value="1"/>
</dbReference>
<dbReference type="PANTHER" id="PTHR30069:SF29">
    <property type="entry name" value="HEMOGLOBIN AND HEMOGLOBIN-HAPTOGLOBIN-BINDING PROTEIN 1-RELATED"/>
    <property type="match status" value="1"/>
</dbReference>
<sequence>MRMGRFGMSSSALALLAIAAPALGQSEGVFSLGRIEQVTVTGAASTPAIGETKLENDQLTAFNALTLDKALEMVPGVSTSITGGTRNEQLFFVRGFDRFQTPLFVDGIRVYLPADNRLDIGFFTTANLAQVQVEKGYVSVLSGPGALGGAINLVTRKPTKEYEADARIGLTAGNELGYNGYNASVYLGHAESLYYVSASGTLTKTDQFRMSDDFSGTTTQAKGDRNNSSSRNYSLNLKAGYTPNASDEYSISYTGQWGRKEAPYSVADTLASQRNWTWPYWNVQNVYFLSNTALSDAAYVKSKVFYSSFLNGLYSYDDASFTAQTLPKSFRSLYSDYAYGANLETGYSFGGVDTFKLSGFYRHDSHTEWQIIYKPAFTEPKQTSVEDTWSIAAENRFNIAEKLTLVAGLSYDYRHLLKAEDYNDPTTAGATGSFAHYPVHDGSALNVQGELIYALADGGNLHASISDRARFPTLFDRFSTKFGTTISNAALETERAINYEIGGADTFYGIHVEGAVFYSRVTKAIANVPILFCDTTSTAAKKTCTSGGVAGVSTTTTQTQNVGAGDYTGFELSASGDITDTLFAGLSYGYVDRALNAQGPANPALTTGYHLTGMPNSNLFAYLAWTPVKDLTLRPSIQTDSNRWSTNTAGTLYYKTGSFFLTNFQAEYQFTDNLGLSLGVKNLFDVNYTVTYGYPSEGRNYFFNLRVKS</sequence>
<dbReference type="InterPro" id="IPR036942">
    <property type="entry name" value="Beta-barrel_TonB_sf"/>
</dbReference>
<feature type="domain" description="TonB-dependent receptor-like beta-barrel" evidence="13">
    <location>
        <begin position="191"/>
        <end position="683"/>
    </location>
</feature>
<keyword evidence="16" id="KW-1185">Reference proteome</keyword>
<evidence type="ECO:0000256" key="9">
    <source>
        <dbReference type="ARBA" id="ARBA00023237"/>
    </source>
</evidence>
<evidence type="ECO:0000256" key="1">
    <source>
        <dbReference type="ARBA" id="ARBA00004571"/>
    </source>
</evidence>
<protein>
    <submittedName>
        <fullName evidence="15">Iron complex outermembrane receptor protein</fullName>
    </submittedName>
</protein>
<dbReference type="Gene3D" id="2.170.130.10">
    <property type="entry name" value="TonB-dependent receptor, plug domain"/>
    <property type="match status" value="1"/>
</dbReference>
<dbReference type="Proteomes" id="UP000570514">
    <property type="component" value="Unassembled WGS sequence"/>
</dbReference>
<dbReference type="EMBL" id="JAASRM010000001">
    <property type="protein sequence ID" value="NIK88772.1"/>
    <property type="molecule type" value="Genomic_DNA"/>
</dbReference>
<dbReference type="InterPro" id="IPR039426">
    <property type="entry name" value="TonB-dep_rcpt-like"/>
</dbReference>
<accession>A0A846N0K0</accession>
<keyword evidence="8 15" id="KW-0675">Receptor</keyword>
<gene>
    <name evidence="15" type="ORF">FHS83_002090</name>
</gene>
<evidence type="ECO:0000256" key="3">
    <source>
        <dbReference type="ARBA" id="ARBA00022452"/>
    </source>
</evidence>
<evidence type="ECO:0000256" key="10">
    <source>
        <dbReference type="PROSITE-ProRule" id="PRU01360"/>
    </source>
</evidence>